<evidence type="ECO:0000256" key="1">
    <source>
        <dbReference type="SAM" id="Phobius"/>
    </source>
</evidence>
<keyword evidence="1" id="KW-0812">Transmembrane</keyword>
<accession>A0A9X0CSE3</accession>
<proteinExistence type="predicted"/>
<protein>
    <submittedName>
        <fullName evidence="2">Uncharacterized protein</fullName>
    </submittedName>
</protein>
<reference evidence="2" key="1">
    <citation type="submission" date="2023-01" db="EMBL/GenBank/DDBJ databases">
        <title>Genome assembly of the deep-sea coral Lophelia pertusa.</title>
        <authorList>
            <person name="Herrera S."/>
            <person name="Cordes E."/>
        </authorList>
    </citation>
    <scope>NUCLEOTIDE SEQUENCE</scope>
    <source>
        <strain evidence="2">USNM1676648</strain>
        <tissue evidence="2">Polyp</tissue>
    </source>
</reference>
<keyword evidence="1" id="KW-0472">Membrane</keyword>
<gene>
    <name evidence="2" type="ORF">OS493_011375</name>
</gene>
<evidence type="ECO:0000313" key="2">
    <source>
        <dbReference type="EMBL" id="KAJ7373766.1"/>
    </source>
</evidence>
<sequence length="173" mass="19653">MALRSIPFNFRRRLFPRRCFTVAVVVAILPFIGYFMLFAASSEKLRQTSSTNIDDCCEACRNAAKQQNGADNSSTDSSTDSSTAKTLIDEHDFSKLAGHSNGLLNIHMWSEICGAELAILRNWPHFPYFPNTRSFISEFHRTQGPASSNNGEKDFWIYPSTEKRRVLLCHLIR</sequence>
<keyword evidence="3" id="KW-1185">Reference proteome</keyword>
<keyword evidence="1" id="KW-1133">Transmembrane helix</keyword>
<dbReference type="Proteomes" id="UP001163046">
    <property type="component" value="Unassembled WGS sequence"/>
</dbReference>
<organism evidence="2 3">
    <name type="scientific">Desmophyllum pertusum</name>
    <dbReference type="NCBI Taxonomy" id="174260"/>
    <lineage>
        <taxon>Eukaryota</taxon>
        <taxon>Metazoa</taxon>
        <taxon>Cnidaria</taxon>
        <taxon>Anthozoa</taxon>
        <taxon>Hexacorallia</taxon>
        <taxon>Scleractinia</taxon>
        <taxon>Caryophylliina</taxon>
        <taxon>Caryophylliidae</taxon>
        <taxon>Desmophyllum</taxon>
    </lineage>
</organism>
<dbReference type="AlphaFoldDB" id="A0A9X0CSE3"/>
<comment type="caution">
    <text evidence="2">The sequence shown here is derived from an EMBL/GenBank/DDBJ whole genome shotgun (WGS) entry which is preliminary data.</text>
</comment>
<name>A0A9X0CSE3_9CNID</name>
<evidence type="ECO:0000313" key="3">
    <source>
        <dbReference type="Proteomes" id="UP001163046"/>
    </source>
</evidence>
<feature type="transmembrane region" description="Helical" evidence="1">
    <location>
        <begin position="20"/>
        <end position="40"/>
    </location>
</feature>
<dbReference type="EMBL" id="MU826830">
    <property type="protein sequence ID" value="KAJ7373766.1"/>
    <property type="molecule type" value="Genomic_DNA"/>
</dbReference>